<dbReference type="Proteomes" id="UP000238479">
    <property type="component" value="Chromosome 1"/>
</dbReference>
<dbReference type="AlphaFoldDB" id="A0A2P6SK03"/>
<gene>
    <name evidence="1" type="ORF">RchiOBHm_Chr1g0365171</name>
</gene>
<name>A0A2P6SK03_ROSCH</name>
<comment type="caution">
    <text evidence="1">The sequence shown here is derived from an EMBL/GenBank/DDBJ whole genome shotgun (WGS) entry which is preliminary data.</text>
</comment>
<proteinExistence type="predicted"/>
<reference evidence="1 2" key="1">
    <citation type="journal article" date="2018" name="Nat. Genet.">
        <title>The Rosa genome provides new insights in the design of modern roses.</title>
        <authorList>
            <person name="Bendahmane M."/>
        </authorList>
    </citation>
    <scope>NUCLEOTIDE SEQUENCE [LARGE SCALE GENOMIC DNA]</scope>
    <source>
        <strain evidence="2">cv. Old Blush</strain>
    </source>
</reference>
<dbReference type="EMBL" id="PDCK01000039">
    <property type="protein sequence ID" value="PRQ58983.1"/>
    <property type="molecule type" value="Genomic_DNA"/>
</dbReference>
<organism evidence="1 2">
    <name type="scientific">Rosa chinensis</name>
    <name type="common">China rose</name>
    <dbReference type="NCBI Taxonomy" id="74649"/>
    <lineage>
        <taxon>Eukaryota</taxon>
        <taxon>Viridiplantae</taxon>
        <taxon>Streptophyta</taxon>
        <taxon>Embryophyta</taxon>
        <taxon>Tracheophyta</taxon>
        <taxon>Spermatophyta</taxon>
        <taxon>Magnoliopsida</taxon>
        <taxon>eudicotyledons</taxon>
        <taxon>Gunneridae</taxon>
        <taxon>Pentapetalae</taxon>
        <taxon>rosids</taxon>
        <taxon>fabids</taxon>
        <taxon>Rosales</taxon>
        <taxon>Rosaceae</taxon>
        <taxon>Rosoideae</taxon>
        <taxon>Rosoideae incertae sedis</taxon>
        <taxon>Rosa</taxon>
    </lineage>
</organism>
<protein>
    <submittedName>
        <fullName evidence="1">Uncharacterized protein</fullName>
    </submittedName>
</protein>
<keyword evidence="2" id="KW-1185">Reference proteome</keyword>
<accession>A0A2P6SK03</accession>
<evidence type="ECO:0000313" key="1">
    <source>
        <dbReference type="EMBL" id="PRQ58983.1"/>
    </source>
</evidence>
<evidence type="ECO:0000313" key="2">
    <source>
        <dbReference type="Proteomes" id="UP000238479"/>
    </source>
</evidence>
<dbReference type="Gramene" id="PRQ58983">
    <property type="protein sequence ID" value="PRQ58983"/>
    <property type="gene ID" value="RchiOBHm_Chr1g0365171"/>
</dbReference>
<sequence>MVDLNKSLALTVAKTMMNKTSFSHSMQWRTCARVWGVRTPASLNSLLFLNRMASFFVPIHVILEPPLR</sequence>